<evidence type="ECO:0000313" key="2">
    <source>
        <dbReference type="EMBL" id="SYV97140.1"/>
    </source>
</evidence>
<organism evidence="2 3">
    <name type="scientific">Mycoplasmopsis edwardii</name>
    <dbReference type="NCBI Taxonomy" id="53558"/>
    <lineage>
        <taxon>Bacteria</taxon>
        <taxon>Bacillati</taxon>
        <taxon>Mycoplasmatota</taxon>
        <taxon>Mycoplasmoidales</taxon>
        <taxon>Metamycoplasmataceae</taxon>
        <taxon>Mycoplasmopsis</taxon>
    </lineage>
</organism>
<protein>
    <submittedName>
        <fullName evidence="2">Uncharacterized protein</fullName>
    </submittedName>
</protein>
<gene>
    <name evidence="2" type="ORF">NCTC10132_00499</name>
</gene>
<keyword evidence="1" id="KW-0472">Membrane</keyword>
<dbReference type="EMBL" id="LS991951">
    <property type="protein sequence ID" value="SYV97140.1"/>
    <property type="molecule type" value="Genomic_DNA"/>
</dbReference>
<keyword evidence="1" id="KW-0812">Transmembrane</keyword>
<dbReference type="AlphaFoldDB" id="A0A3B0PMZ6"/>
<proteinExistence type="predicted"/>
<name>A0A3B0PMZ6_9BACT</name>
<keyword evidence="3" id="KW-1185">Reference proteome</keyword>
<feature type="transmembrane region" description="Helical" evidence="1">
    <location>
        <begin position="58"/>
        <end position="78"/>
    </location>
</feature>
<sequence>MENLQSLKKYSKISLLLIGIAIIFGILLGTSALAAVSCNNTKFAIARLAGSGVLRTVSLIFSIAAGIAIFVLSILGSIKLEN</sequence>
<keyword evidence="1" id="KW-1133">Transmembrane helix</keyword>
<evidence type="ECO:0000313" key="3">
    <source>
        <dbReference type="Proteomes" id="UP000257559"/>
    </source>
</evidence>
<accession>A0A3B0PMZ6</accession>
<dbReference type="Proteomes" id="UP000257559">
    <property type="component" value="Chromosome"/>
</dbReference>
<dbReference type="RefSeq" id="WP_117275135.1">
    <property type="nucleotide sequence ID" value="NZ_LS991951.1"/>
</dbReference>
<reference evidence="3" key="1">
    <citation type="submission" date="2018-06" db="EMBL/GenBank/DDBJ databases">
        <authorList>
            <consortium name="Pathogen Informatics"/>
        </authorList>
    </citation>
    <scope>NUCLEOTIDE SEQUENCE [LARGE SCALE GENOMIC DNA]</scope>
    <source>
        <strain evidence="3">NCTC10132</strain>
    </source>
</reference>
<dbReference type="KEGG" id="medw:NCTC10132_00499"/>
<evidence type="ECO:0000256" key="1">
    <source>
        <dbReference type="SAM" id="Phobius"/>
    </source>
</evidence>